<evidence type="ECO:0000313" key="1">
    <source>
        <dbReference type="Ensembl" id="ENSLLTP00000005389.1"/>
    </source>
</evidence>
<keyword evidence="2" id="KW-1185">Reference proteome</keyword>
<accession>A0A8C5RRX1</accession>
<name>A0A8C5RRX1_LATLA</name>
<dbReference type="Proteomes" id="UP000694406">
    <property type="component" value="Unplaced"/>
</dbReference>
<protein>
    <submittedName>
        <fullName evidence="1">Uncharacterized protein</fullName>
    </submittedName>
</protein>
<reference evidence="1" key="1">
    <citation type="submission" date="2025-08" db="UniProtKB">
        <authorList>
            <consortium name="Ensembl"/>
        </authorList>
    </citation>
    <scope>IDENTIFICATION</scope>
</reference>
<dbReference type="AlphaFoldDB" id="A0A8C5RRX1"/>
<sequence length="79" mass="9299">MSVVVLNKNAEILQSSFSQYVVLQHCQDYSARILQRCLHFPECPERLVTIRDKLLQYELLERCVPVMVREGEEILLAHR</sequence>
<dbReference type="Ensembl" id="ENSLLTT00000005603.1">
    <property type="protein sequence ID" value="ENSLLTP00000005389.1"/>
    <property type="gene ID" value="ENSLLTG00000004113.1"/>
</dbReference>
<organism evidence="1 2">
    <name type="scientific">Laticauda laticaudata</name>
    <name type="common">Blue-ringed sea krait</name>
    <name type="synonym">Blue-lipped sea krait</name>
    <dbReference type="NCBI Taxonomy" id="8630"/>
    <lineage>
        <taxon>Eukaryota</taxon>
        <taxon>Metazoa</taxon>
        <taxon>Chordata</taxon>
        <taxon>Craniata</taxon>
        <taxon>Vertebrata</taxon>
        <taxon>Euteleostomi</taxon>
        <taxon>Lepidosauria</taxon>
        <taxon>Squamata</taxon>
        <taxon>Bifurcata</taxon>
        <taxon>Unidentata</taxon>
        <taxon>Episquamata</taxon>
        <taxon>Toxicofera</taxon>
        <taxon>Serpentes</taxon>
        <taxon>Colubroidea</taxon>
        <taxon>Elapidae</taxon>
        <taxon>Laticaudinae</taxon>
        <taxon>Laticauda</taxon>
    </lineage>
</organism>
<reference evidence="1" key="2">
    <citation type="submission" date="2025-09" db="UniProtKB">
        <authorList>
            <consortium name="Ensembl"/>
        </authorList>
    </citation>
    <scope>IDENTIFICATION</scope>
</reference>
<evidence type="ECO:0000313" key="2">
    <source>
        <dbReference type="Proteomes" id="UP000694406"/>
    </source>
</evidence>
<proteinExistence type="predicted"/>